<evidence type="ECO:0000256" key="14">
    <source>
        <dbReference type="ARBA" id="ARBA00025228"/>
    </source>
</evidence>
<organism evidence="20 21">
    <name type="scientific">Euhalothece natronophila Z-M001</name>
    <dbReference type="NCBI Taxonomy" id="522448"/>
    <lineage>
        <taxon>Bacteria</taxon>
        <taxon>Bacillati</taxon>
        <taxon>Cyanobacteriota</taxon>
        <taxon>Cyanophyceae</taxon>
        <taxon>Oscillatoriophycideae</taxon>
        <taxon>Chroococcales</taxon>
        <taxon>Halothecacae</taxon>
        <taxon>Halothece cluster</taxon>
        <taxon>Euhalothece</taxon>
    </lineage>
</organism>
<evidence type="ECO:0000256" key="7">
    <source>
        <dbReference type="ARBA" id="ARBA00022475"/>
    </source>
</evidence>
<dbReference type="UniPathway" id="UPA00148">
    <property type="reaction ID" value="UER00238"/>
</dbReference>
<keyword evidence="21" id="KW-1185">Reference proteome</keyword>
<keyword evidence="11 19" id="KW-0460">Magnesium</keyword>
<dbReference type="InterPro" id="IPR003805">
    <property type="entry name" value="CobS"/>
</dbReference>
<comment type="pathway">
    <text evidence="3 19">Cofactor biosynthesis; adenosylcobalamin biosynthesis; adenosylcobalamin from cob(II)yrinate a,c-diamide: step 7/7.</text>
</comment>
<dbReference type="Proteomes" id="UP000318453">
    <property type="component" value="Chromosome"/>
</dbReference>
<evidence type="ECO:0000256" key="17">
    <source>
        <dbReference type="ARBA" id="ARBA00048623"/>
    </source>
</evidence>
<evidence type="ECO:0000256" key="15">
    <source>
        <dbReference type="ARBA" id="ARBA00032605"/>
    </source>
</evidence>
<keyword evidence="13 19" id="KW-0472">Membrane</keyword>
<evidence type="ECO:0000256" key="11">
    <source>
        <dbReference type="ARBA" id="ARBA00022842"/>
    </source>
</evidence>
<comment type="subcellular location">
    <subcellularLocation>
        <location evidence="2 19">Cell membrane</location>
        <topology evidence="2 19">Multi-pass membrane protein</topology>
    </subcellularLocation>
</comment>
<keyword evidence="12 19" id="KW-1133">Transmembrane helix</keyword>
<dbReference type="Pfam" id="PF02654">
    <property type="entry name" value="CobS"/>
    <property type="match status" value="1"/>
</dbReference>
<dbReference type="PANTHER" id="PTHR34148:SF1">
    <property type="entry name" value="ADENOSYLCOBINAMIDE-GDP RIBAZOLETRANSFERASE"/>
    <property type="match status" value="1"/>
</dbReference>
<dbReference type="AlphaFoldDB" id="A0A5B8NJB1"/>
<protein>
    <recommendedName>
        <fullName evidence="6 19">Adenosylcobinamide-GDP ribazoletransferase</fullName>
        <ecNumber evidence="5 19">2.7.8.26</ecNumber>
    </recommendedName>
    <alternativeName>
        <fullName evidence="16 19">Cobalamin synthase</fullName>
    </alternativeName>
    <alternativeName>
        <fullName evidence="15 19">Cobalamin-5'-phosphate synthase</fullName>
    </alternativeName>
</protein>
<evidence type="ECO:0000256" key="10">
    <source>
        <dbReference type="ARBA" id="ARBA00022692"/>
    </source>
</evidence>
<evidence type="ECO:0000256" key="3">
    <source>
        <dbReference type="ARBA" id="ARBA00004663"/>
    </source>
</evidence>
<feature type="transmembrane region" description="Helical" evidence="19">
    <location>
        <begin position="207"/>
        <end position="224"/>
    </location>
</feature>
<feature type="transmembrane region" description="Helical" evidence="19">
    <location>
        <begin position="41"/>
        <end position="60"/>
    </location>
</feature>
<dbReference type="GO" id="GO:0005886">
    <property type="term" value="C:plasma membrane"/>
    <property type="evidence" value="ECO:0007669"/>
    <property type="project" value="UniProtKB-SubCell"/>
</dbReference>
<evidence type="ECO:0000256" key="5">
    <source>
        <dbReference type="ARBA" id="ARBA00013200"/>
    </source>
</evidence>
<accession>A0A5B8NJB1</accession>
<dbReference type="KEGG" id="enn:FRE64_05125"/>
<evidence type="ECO:0000256" key="4">
    <source>
        <dbReference type="ARBA" id="ARBA00010561"/>
    </source>
</evidence>
<evidence type="ECO:0000256" key="18">
    <source>
        <dbReference type="ARBA" id="ARBA00049504"/>
    </source>
</evidence>
<keyword evidence="10 19" id="KW-0812">Transmembrane</keyword>
<proteinExistence type="inferred from homology"/>
<evidence type="ECO:0000256" key="6">
    <source>
        <dbReference type="ARBA" id="ARBA00015850"/>
    </source>
</evidence>
<reference evidence="20" key="1">
    <citation type="submission" date="2019-08" db="EMBL/GenBank/DDBJ databases">
        <title>Carotenoids and Carotenoid Binding Proteins in the Halophilic Cyanobacterium Euhalothece sp. ZM00.</title>
        <authorList>
            <person name="Cho S.M."/>
            <person name="Song J.Y."/>
            <person name="Park Y.-I."/>
        </authorList>
    </citation>
    <scope>NUCLEOTIDE SEQUENCE [LARGE SCALE GENOMIC DNA]</scope>
    <source>
        <strain evidence="20">Z-M001</strain>
    </source>
</reference>
<evidence type="ECO:0000256" key="16">
    <source>
        <dbReference type="ARBA" id="ARBA00032853"/>
    </source>
</evidence>
<feature type="transmembrane region" description="Helical" evidence="19">
    <location>
        <begin position="114"/>
        <end position="132"/>
    </location>
</feature>
<dbReference type="OrthoDB" id="9794626at2"/>
<feature type="transmembrane region" description="Helical" evidence="19">
    <location>
        <begin position="184"/>
        <end position="202"/>
    </location>
</feature>
<dbReference type="EMBL" id="CP042326">
    <property type="protein sequence ID" value="QDZ39362.1"/>
    <property type="molecule type" value="Genomic_DNA"/>
</dbReference>
<feature type="transmembrane region" description="Helical" evidence="19">
    <location>
        <begin position="12"/>
        <end position="29"/>
    </location>
</feature>
<keyword evidence="8 19" id="KW-0169">Cobalamin biosynthesis</keyword>
<evidence type="ECO:0000256" key="1">
    <source>
        <dbReference type="ARBA" id="ARBA00001946"/>
    </source>
</evidence>
<comment type="similarity">
    <text evidence="4 19">Belongs to the CobS family.</text>
</comment>
<feature type="transmembrane region" description="Helical" evidence="19">
    <location>
        <begin position="72"/>
        <end position="94"/>
    </location>
</feature>
<comment type="catalytic activity">
    <reaction evidence="18 19">
        <text>alpha-ribazole 5'-phosphate + adenosylcob(III)inamide-GDP = adenosylcob(III)alamin 5'-phosphate + GMP + H(+)</text>
        <dbReference type="Rhea" id="RHEA:23560"/>
        <dbReference type="ChEBI" id="CHEBI:15378"/>
        <dbReference type="ChEBI" id="CHEBI:57918"/>
        <dbReference type="ChEBI" id="CHEBI:58115"/>
        <dbReference type="ChEBI" id="CHEBI:60487"/>
        <dbReference type="ChEBI" id="CHEBI:60493"/>
        <dbReference type="EC" id="2.7.8.26"/>
    </reaction>
</comment>
<dbReference type="PANTHER" id="PTHR34148">
    <property type="entry name" value="ADENOSYLCOBINAMIDE-GDP RIBAZOLETRANSFERASE"/>
    <property type="match status" value="1"/>
</dbReference>
<evidence type="ECO:0000256" key="19">
    <source>
        <dbReference type="HAMAP-Rule" id="MF_00719"/>
    </source>
</evidence>
<dbReference type="GO" id="GO:0008818">
    <property type="term" value="F:cobalamin 5'-phosphate synthase activity"/>
    <property type="evidence" value="ECO:0007669"/>
    <property type="project" value="UniProtKB-UniRule"/>
</dbReference>
<evidence type="ECO:0000313" key="21">
    <source>
        <dbReference type="Proteomes" id="UP000318453"/>
    </source>
</evidence>
<evidence type="ECO:0000256" key="13">
    <source>
        <dbReference type="ARBA" id="ARBA00023136"/>
    </source>
</evidence>
<dbReference type="HAMAP" id="MF_00719">
    <property type="entry name" value="CobS"/>
    <property type="match status" value="1"/>
</dbReference>
<comment type="cofactor">
    <cofactor evidence="1 19">
        <name>Mg(2+)</name>
        <dbReference type="ChEBI" id="CHEBI:18420"/>
    </cofactor>
</comment>
<evidence type="ECO:0000256" key="8">
    <source>
        <dbReference type="ARBA" id="ARBA00022573"/>
    </source>
</evidence>
<keyword evidence="7 19" id="KW-1003">Cell membrane</keyword>
<dbReference type="GO" id="GO:0009236">
    <property type="term" value="P:cobalamin biosynthetic process"/>
    <property type="evidence" value="ECO:0007669"/>
    <property type="project" value="UniProtKB-UniRule"/>
</dbReference>
<evidence type="ECO:0000256" key="2">
    <source>
        <dbReference type="ARBA" id="ARBA00004651"/>
    </source>
</evidence>
<evidence type="ECO:0000256" key="9">
    <source>
        <dbReference type="ARBA" id="ARBA00022679"/>
    </source>
</evidence>
<evidence type="ECO:0000256" key="12">
    <source>
        <dbReference type="ARBA" id="ARBA00022989"/>
    </source>
</evidence>
<comment type="function">
    <text evidence="14 19">Joins adenosylcobinamide-GDP and alpha-ribazole to generate adenosylcobalamin (Ado-cobalamin). Also synthesizes adenosylcobalamin 5'-phosphate from adenosylcobinamide-GDP and alpha-ribazole 5'-phosphate.</text>
</comment>
<evidence type="ECO:0000313" key="20">
    <source>
        <dbReference type="EMBL" id="QDZ39362.1"/>
    </source>
</evidence>
<gene>
    <name evidence="19" type="primary">cobS</name>
    <name evidence="20" type="ORF">FRE64_05125</name>
</gene>
<dbReference type="RefSeq" id="WP_146294965.1">
    <property type="nucleotide sequence ID" value="NZ_CP042326.1"/>
</dbReference>
<sequence length="254" mass="28028">MKKFIYFWQEMANCWWGAVAFYTIIPLPQHWSLQFSRIARFAPLIGILLGSILAVSDWGLSVIDVPILTRSALVIAVGIGLTGGLHLDGVIDAADGLAVLDPKKRLEIMKDSTTGAFGVIAAVVVLILKIVALSEITKARWLSLILVLGWGRWGQVSAIALYPYLRAEGKGDFHKEALKLPQDILLGGITLGIITLIGFLYWQWYALIPLFFGIAVPLLVGWWFNRQLDGQTGDTYGAIVEWSEALYLCVLTTL</sequence>
<dbReference type="GO" id="GO:0051073">
    <property type="term" value="F:adenosylcobinamide-GDP ribazoletransferase activity"/>
    <property type="evidence" value="ECO:0007669"/>
    <property type="project" value="UniProtKB-UniRule"/>
</dbReference>
<feature type="transmembrane region" description="Helical" evidence="19">
    <location>
        <begin position="144"/>
        <end position="164"/>
    </location>
</feature>
<keyword evidence="9 19" id="KW-0808">Transferase</keyword>
<dbReference type="EC" id="2.7.8.26" evidence="5 19"/>
<comment type="catalytic activity">
    <reaction evidence="17 19">
        <text>alpha-ribazole + adenosylcob(III)inamide-GDP = adenosylcob(III)alamin + GMP + H(+)</text>
        <dbReference type="Rhea" id="RHEA:16049"/>
        <dbReference type="ChEBI" id="CHEBI:10329"/>
        <dbReference type="ChEBI" id="CHEBI:15378"/>
        <dbReference type="ChEBI" id="CHEBI:18408"/>
        <dbReference type="ChEBI" id="CHEBI:58115"/>
        <dbReference type="ChEBI" id="CHEBI:60487"/>
        <dbReference type="EC" id="2.7.8.26"/>
    </reaction>
</comment>
<dbReference type="NCBIfam" id="TIGR00317">
    <property type="entry name" value="cobS"/>
    <property type="match status" value="1"/>
</dbReference>
<name>A0A5B8NJB1_9CHRO</name>